<sequence>MKPEIYKFNSEPVRIFMIDGEPWFVLRDICELLDLTTPARVSERLNQKGVSKTHTPTRGGSQPVTIINEPNLYRVVLRSNSPAAAPFEAWVTEQVLPAIRKTGAYGVPALPGNYLEALEALVASEKEKMALTAKVEEQAPKVGAYDGFLGADGDYSVGEAAKLLSRAGVPTGQTRLFAYLEECGWVFRRSGRRHPYQQAIDRGLLATRATHYTDITGERVNGAPQIRVTAQGIEKLRAMMQKPVLTLAA</sequence>
<dbReference type="PANTHER" id="PTHR36180">
    <property type="entry name" value="DNA-BINDING PROTEIN-RELATED-RELATED"/>
    <property type="match status" value="1"/>
</dbReference>
<proteinExistence type="predicted"/>
<accession>A0A8S5QBC3</accession>
<dbReference type="InterPro" id="IPR005039">
    <property type="entry name" value="Ant_C"/>
</dbReference>
<reference evidence="2" key="1">
    <citation type="journal article" date="2021" name="Proc. Natl. Acad. Sci. U.S.A.">
        <title>A Catalog of Tens of Thousands of Viruses from Human Metagenomes Reveals Hidden Associations with Chronic Diseases.</title>
        <authorList>
            <person name="Tisza M.J."/>
            <person name="Buck C.B."/>
        </authorList>
    </citation>
    <scope>NUCLEOTIDE SEQUENCE</scope>
    <source>
        <strain evidence="2">Ctw4b6</strain>
    </source>
</reference>
<dbReference type="PANTHER" id="PTHR36180:SF2">
    <property type="entry name" value="BRO FAMILY PROTEIN"/>
    <property type="match status" value="1"/>
</dbReference>
<dbReference type="InterPro" id="IPR003497">
    <property type="entry name" value="BRO_N_domain"/>
</dbReference>
<dbReference type="Pfam" id="PF03374">
    <property type="entry name" value="ANT"/>
    <property type="match status" value="1"/>
</dbReference>
<dbReference type="SMART" id="SM01040">
    <property type="entry name" value="Bro-N"/>
    <property type="match status" value="1"/>
</dbReference>
<name>A0A8S5QBC3_9CAUD</name>
<organism evidence="2">
    <name type="scientific">Myoviridae sp. ctw4b6</name>
    <dbReference type="NCBI Taxonomy" id="2825206"/>
    <lineage>
        <taxon>Viruses</taxon>
        <taxon>Duplodnaviria</taxon>
        <taxon>Heunggongvirae</taxon>
        <taxon>Uroviricota</taxon>
        <taxon>Caudoviricetes</taxon>
    </lineage>
</organism>
<dbReference type="GO" id="GO:0003677">
    <property type="term" value="F:DNA binding"/>
    <property type="evidence" value="ECO:0007669"/>
    <property type="project" value="InterPro"/>
</dbReference>
<feature type="domain" description="Bro-N" evidence="1">
    <location>
        <begin position="1"/>
        <end position="103"/>
    </location>
</feature>
<dbReference type="EMBL" id="BK015628">
    <property type="protein sequence ID" value="DAE16615.1"/>
    <property type="molecule type" value="Genomic_DNA"/>
</dbReference>
<evidence type="ECO:0000259" key="1">
    <source>
        <dbReference type="PROSITE" id="PS51750"/>
    </source>
</evidence>
<evidence type="ECO:0000313" key="2">
    <source>
        <dbReference type="EMBL" id="DAE16615.1"/>
    </source>
</evidence>
<protein>
    <submittedName>
        <fullName evidence="2">Repressor domain protein</fullName>
    </submittedName>
</protein>
<dbReference type="Pfam" id="PF02498">
    <property type="entry name" value="Bro-N"/>
    <property type="match status" value="1"/>
</dbReference>
<dbReference type="PROSITE" id="PS51750">
    <property type="entry name" value="BRO_N"/>
    <property type="match status" value="1"/>
</dbReference>